<accession>A0AAN6PLZ2</accession>
<comment type="caution">
    <text evidence="2">The sequence shown here is derived from an EMBL/GenBank/DDBJ whole genome shotgun (WGS) entry which is preliminary data.</text>
</comment>
<keyword evidence="1" id="KW-0472">Membrane</keyword>
<organism evidence="2 3">
    <name type="scientific">Parachaetomium inaequale</name>
    <dbReference type="NCBI Taxonomy" id="2588326"/>
    <lineage>
        <taxon>Eukaryota</taxon>
        <taxon>Fungi</taxon>
        <taxon>Dikarya</taxon>
        <taxon>Ascomycota</taxon>
        <taxon>Pezizomycotina</taxon>
        <taxon>Sordariomycetes</taxon>
        <taxon>Sordariomycetidae</taxon>
        <taxon>Sordariales</taxon>
        <taxon>Chaetomiaceae</taxon>
        <taxon>Parachaetomium</taxon>
    </lineage>
</organism>
<keyword evidence="3" id="KW-1185">Reference proteome</keyword>
<sequence>MASQSDAKSYPLETTTEAELRALSQALWRWHECPAARGSGPGCEAACPWPRHPRLAQFHALYRQLAASYVPDMDYGRSPALRHHGDLFDIIKSLKAQPDVSRTQLMSQYFDTRQAANDSGGEEMPTPEDQERAFSLAARVMTTVACSGEDAASAVLELGTEPVPWRGETSISQFLLAAFPLANTLSLASLPGSRRNQDVRLFLSAETITKIGHLRLQPTDDIRSHLNLDSKSKAVQIYQQTALLKEHLRATEHLADTATIAETIQVGNIPRQLALEVLDSLNSILFPPMTKSHGILRALVSKGVFDRDMLQLESRDVRHRHEVEGEYRYLASKLRDLYDEVENPTPRGRFERWFERRIAQRYFMMATFGGLVVAIILGILGLAVGIFQAWVAYQQWKFPVGGS</sequence>
<keyword evidence="1" id="KW-0812">Transmembrane</keyword>
<dbReference type="Proteomes" id="UP001303115">
    <property type="component" value="Unassembled WGS sequence"/>
</dbReference>
<keyword evidence="1" id="KW-1133">Transmembrane helix</keyword>
<feature type="transmembrane region" description="Helical" evidence="1">
    <location>
        <begin position="362"/>
        <end position="393"/>
    </location>
</feature>
<gene>
    <name evidence="2" type="ORF">C8A01DRAFT_14735</name>
</gene>
<dbReference type="AlphaFoldDB" id="A0AAN6PLZ2"/>
<evidence type="ECO:0000256" key="1">
    <source>
        <dbReference type="SAM" id="Phobius"/>
    </source>
</evidence>
<name>A0AAN6PLZ2_9PEZI</name>
<dbReference type="EMBL" id="MU854356">
    <property type="protein sequence ID" value="KAK4041534.1"/>
    <property type="molecule type" value="Genomic_DNA"/>
</dbReference>
<proteinExistence type="predicted"/>
<reference evidence="3" key="1">
    <citation type="journal article" date="2023" name="Mol. Phylogenet. Evol.">
        <title>Genome-scale phylogeny and comparative genomics of the fungal order Sordariales.</title>
        <authorList>
            <person name="Hensen N."/>
            <person name="Bonometti L."/>
            <person name="Westerberg I."/>
            <person name="Brannstrom I.O."/>
            <person name="Guillou S."/>
            <person name="Cros-Aarteil S."/>
            <person name="Calhoun S."/>
            <person name="Haridas S."/>
            <person name="Kuo A."/>
            <person name="Mondo S."/>
            <person name="Pangilinan J."/>
            <person name="Riley R."/>
            <person name="LaButti K."/>
            <person name="Andreopoulos B."/>
            <person name="Lipzen A."/>
            <person name="Chen C."/>
            <person name="Yan M."/>
            <person name="Daum C."/>
            <person name="Ng V."/>
            <person name="Clum A."/>
            <person name="Steindorff A."/>
            <person name="Ohm R.A."/>
            <person name="Martin F."/>
            <person name="Silar P."/>
            <person name="Natvig D.O."/>
            <person name="Lalanne C."/>
            <person name="Gautier V."/>
            <person name="Ament-Velasquez S.L."/>
            <person name="Kruys A."/>
            <person name="Hutchinson M.I."/>
            <person name="Powell A.J."/>
            <person name="Barry K."/>
            <person name="Miller A.N."/>
            <person name="Grigoriev I.V."/>
            <person name="Debuchy R."/>
            <person name="Gladieux P."/>
            <person name="Hiltunen Thoren M."/>
            <person name="Johannesson H."/>
        </authorList>
    </citation>
    <scope>NUCLEOTIDE SEQUENCE [LARGE SCALE GENOMIC DNA]</scope>
    <source>
        <strain evidence="3">CBS 284.82</strain>
    </source>
</reference>
<protein>
    <submittedName>
        <fullName evidence="2">Uncharacterized protein</fullName>
    </submittedName>
</protein>
<evidence type="ECO:0000313" key="3">
    <source>
        <dbReference type="Proteomes" id="UP001303115"/>
    </source>
</evidence>
<evidence type="ECO:0000313" key="2">
    <source>
        <dbReference type="EMBL" id="KAK4041534.1"/>
    </source>
</evidence>